<accession>G0U5K0</accession>
<dbReference type="PANTHER" id="PTHR10662:SF48">
    <property type="entry name" value="LEUCINE-RICH REPEAT PROTEIN (LRRP)"/>
    <property type="match status" value="1"/>
</dbReference>
<dbReference type="GO" id="GO:0005634">
    <property type="term" value="C:nucleus"/>
    <property type="evidence" value="ECO:0007669"/>
    <property type="project" value="TreeGrafter"/>
</dbReference>
<dbReference type="VEuPathDB" id="TriTrypDB:TvY486_1002040"/>
<dbReference type="AlphaFoldDB" id="G0U5K0"/>
<name>G0U5K0_TRYVY</name>
<dbReference type="EMBL" id="HE573026">
    <property type="protein sequence ID" value="CCC51151.1"/>
    <property type="molecule type" value="Genomic_DNA"/>
</dbReference>
<protein>
    <submittedName>
        <fullName evidence="1">Uncharacterized protein</fullName>
    </submittedName>
</protein>
<dbReference type="InterPro" id="IPR032675">
    <property type="entry name" value="LRR_dom_sf"/>
</dbReference>
<dbReference type="GO" id="GO:0016973">
    <property type="term" value="P:poly(A)+ mRNA export from nucleus"/>
    <property type="evidence" value="ECO:0007669"/>
    <property type="project" value="TreeGrafter"/>
</dbReference>
<organism evidence="1">
    <name type="scientific">Trypanosoma vivax (strain Y486)</name>
    <dbReference type="NCBI Taxonomy" id="1055687"/>
    <lineage>
        <taxon>Eukaryota</taxon>
        <taxon>Discoba</taxon>
        <taxon>Euglenozoa</taxon>
        <taxon>Kinetoplastea</taxon>
        <taxon>Metakinetoplastina</taxon>
        <taxon>Trypanosomatida</taxon>
        <taxon>Trypanosomatidae</taxon>
        <taxon>Trypanosoma</taxon>
        <taxon>Duttonella</taxon>
    </lineage>
</organism>
<sequence>MLSSTGGYVRHSRALCSRMDEASMRTTLCPAMSKNGRCKAFACEMKIRAAVSAEKEKELVHSASELYALRMEVLGGDKPYVGEEGPQREAAIKEIVNELKQEQSYIRWSLDVAVTERMAQRGIARCLYSHQRNVLMATQQGPAVPSHYKMDGDTAERNKDEKLNSSSGHVVCEEVDNHFAVERWRVFGDFSPMQKCVACLLWQRTFSVPKKVICDMQHRSAYCEGDCEHQCDDAENEPLAEEEQVVSVTTCHGLVGAVDFSSLPNVVAYISQHPEDGVIRPETVAYFTRQSSFPNSKERSVLPVIPPNITEKEVDLSVTSCAHEFVMAVVWTLRMMVVKEGAELSSHQPEEGIRMAVVWTLPMMVTEEGAELSSHQPEEGIRSGLTTVEHARCELALRSLTLRRCAITNADALITALHKHGLGKTLLALDMSENRLVSLRFLFILRTHFSERLLRLSLADNPITRKPEYREQIRTSLPRLTSLDGVHIRRPPLRLPYPTMFPRSVPPATSDCVNGLSTNESLPSAKNSRDVTDSEVCLVMDNIARFFYVWEARRIPWTELELEHMQKEAQKESEGIVNKRRRLCRSEKGHCLGGQADEGKVDVVGSEFKRLKIPREEELDDDNFHHRYLHPSATFSMSLPENLVLFKPDVMREAADVELDANYTGMRLSTLDAREVRVFDVAVRNNSRNLLMGRSGLHRYARGSLDCYATYKCSLYPSGLSVNHHLPAALVSISKVCDGTESHHNDGGKKQKREERRLSLSVTRMRKPVFYIVTMHGTMSWRAPSMRRCETLRAAYDRVITLVENGLFEASSAERRRMAPLLIFNDQLHLRPLSNARPFSHYLAQTEEHVVRLVVEFGLEACEHGRSLVTAVIERAGSDAAANAALQILVFGTLDDVTDVDRDDIDAHSHGWSELSLAVPVGAVGAVDYFDVYSLLGAETSARTTYDSHRVTLAELDATVTAMNARFTLPLSRSAVGA</sequence>
<gene>
    <name evidence="1" type="ORF">TVY486_1002040</name>
</gene>
<dbReference type="Gene3D" id="3.80.10.10">
    <property type="entry name" value="Ribonuclease Inhibitor"/>
    <property type="match status" value="1"/>
</dbReference>
<dbReference type="PANTHER" id="PTHR10662">
    <property type="entry name" value="NUCLEAR RNA EXPORT FACTOR"/>
    <property type="match status" value="1"/>
</dbReference>
<dbReference type="InterPro" id="IPR030217">
    <property type="entry name" value="NXF_fam"/>
</dbReference>
<evidence type="ECO:0000313" key="1">
    <source>
        <dbReference type="EMBL" id="CCC51151.1"/>
    </source>
</evidence>
<dbReference type="SUPFAM" id="SSF52058">
    <property type="entry name" value="L domain-like"/>
    <property type="match status" value="1"/>
</dbReference>
<reference evidence="1" key="1">
    <citation type="journal article" date="2012" name="Proc. Natl. Acad. Sci. U.S.A.">
        <title>Antigenic diversity is generated by distinct evolutionary mechanisms in African trypanosome species.</title>
        <authorList>
            <person name="Jackson A.P."/>
            <person name="Berry A."/>
            <person name="Aslett M."/>
            <person name="Allison H.C."/>
            <person name="Burton P."/>
            <person name="Vavrova-Anderson J."/>
            <person name="Brown R."/>
            <person name="Browne H."/>
            <person name="Corton N."/>
            <person name="Hauser H."/>
            <person name="Gamble J."/>
            <person name="Gilderthorp R."/>
            <person name="Marcello L."/>
            <person name="McQuillan J."/>
            <person name="Otto T.D."/>
            <person name="Quail M.A."/>
            <person name="Sanders M.J."/>
            <person name="van Tonder A."/>
            <person name="Ginger M.L."/>
            <person name="Field M.C."/>
            <person name="Barry J.D."/>
            <person name="Hertz-Fowler C."/>
            <person name="Berriman M."/>
        </authorList>
    </citation>
    <scope>NUCLEOTIDE SEQUENCE</scope>
    <source>
        <strain evidence="1">Y486</strain>
    </source>
</reference>
<proteinExistence type="predicted"/>
<dbReference type="GO" id="GO:0003723">
    <property type="term" value="F:RNA binding"/>
    <property type="evidence" value="ECO:0007669"/>
    <property type="project" value="TreeGrafter"/>
</dbReference>